<protein>
    <submittedName>
        <fullName evidence="1">Uncharacterized protein</fullName>
    </submittedName>
</protein>
<reference evidence="1" key="1">
    <citation type="submission" date="2021-02" db="EMBL/GenBank/DDBJ databases">
        <authorList>
            <consortium name="DOE Joint Genome Institute"/>
            <person name="Ahrendt S."/>
            <person name="Looney B.P."/>
            <person name="Miyauchi S."/>
            <person name="Morin E."/>
            <person name="Drula E."/>
            <person name="Courty P.E."/>
            <person name="Chicoki N."/>
            <person name="Fauchery L."/>
            <person name="Kohler A."/>
            <person name="Kuo A."/>
            <person name="Labutti K."/>
            <person name="Pangilinan J."/>
            <person name="Lipzen A."/>
            <person name="Riley R."/>
            <person name="Andreopoulos W."/>
            <person name="He G."/>
            <person name="Johnson J."/>
            <person name="Barry K.W."/>
            <person name="Grigoriev I.V."/>
            <person name="Nagy L."/>
            <person name="Hibbett D."/>
            <person name="Henrissat B."/>
            <person name="Matheny P.B."/>
            <person name="Labbe J."/>
            <person name="Martin F."/>
        </authorList>
    </citation>
    <scope>NUCLEOTIDE SEQUENCE</scope>
    <source>
        <strain evidence="1">EC-137</strain>
    </source>
</reference>
<dbReference type="EMBL" id="MU273510">
    <property type="protein sequence ID" value="KAI0033875.1"/>
    <property type="molecule type" value="Genomic_DNA"/>
</dbReference>
<feature type="non-terminal residue" evidence="1">
    <location>
        <position position="224"/>
    </location>
</feature>
<dbReference type="Proteomes" id="UP000814128">
    <property type="component" value="Unassembled WGS sequence"/>
</dbReference>
<keyword evidence="2" id="KW-1185">Reference proteome</keyword>
<accession>A0ACB8QQK1</accession>
<comment type="caution">
    <text evidence="1">The sequence shown here is derived from an EMBL/GenBank/DDBJ whole genome shotgun (WGS) entry which is preliminary data.</text>
</comment>
<evidence type="ECO:0000313" key="2">
    <source>
        <dbReference type="Proteomes" id="UP000814128"/>
    </source>
</evidence>
<name>A0ACB8QQK1_9AGAM</name>
<proteinExistence type="predicted"/>
<organism evidence="1 2">
    <name type="scientific">Vararia minispora EC-137</name>
    <dbReference type="NCBI Taxonomy" id="1314806"/>
    <lineage>
        <taxon>Eukaryota</taxon>
        <taxon>Fungi</taxon>
        <taxon>Dikarya</taxon>
        <taxon>Basidiomycota</taxon>
        <taxon>Agaricomycotina</taxon>
        <taxon>Agaricomycetes</taxon>
        <taxon>Russulales</taxon>
        <taxon>Lachnocladiaceae</taxon>
        <taxon>Vararia</taxon>
    </lineage>
</organism>
<reference evidence="1" key="2">
    <citation type="journal article" date="2022" name="New Phytol.">
        <title>Evolutionary transition to the ectomycorrhizal habit in the genomes of a hyperdiverse lineage of mushroom-forming fungi.</title>
        <authorList>
            <person name="Looney B."/>
            <person name="Miyauchi S."/>
            <person name="Morin E."/>
            <person name="Drula E."/>
            <person name="Courty P.E."/>
            <person name="Kohler A."/>
            <person name="Kuo A."/>
            <person name="LaButti K."/>
            <person name="Pangilinan J."/>
            <person name="Lipzen A."/>
            <person name="Riley R."/>
            <person name="Andreopoulos W."/>
            <person name="He G."/>
            <person name="Johnson J."/>
            <person name="Nolan M."/>
            <person name="Tritt A."/>
            <person name="Barry K.W."/>
            <person name="Grigoriev I.V."/>
            <person name="Nagy L.G."/>
            <person name="Hibbett D."/>
            <person name="Henrissat B."/>
            <person name="Matheny P.B."/>
            <person name="Labbe J."/>
            <person name="Martin F.M."/>
        </authorList>
    </citation>
    <scope>NUCLEOTIDE SEQUENCE</scope>
    <source>
        <strain evidence="1">EC-137</strain>
    </source>
</reference>
<sequence length="224" mass="24822">MWSFYLEKSKKADADMTEEFRGEADGILIFTGLFAATVATFLVDSYKSLQPNSNDSMVFYLAQISAQLNGTSGPVSGGSSPPTFHPSTPSVRVNILWFISLCMSLFVALTAVMIQTWCRRYMQLSQRPQDVPGLQGRIRVALFSGLERYRIDDLVGIIPSFLHAAVLFFLAGLVDFLFPINTTVAVTVAVFVALFGTYLAVLTISPLVRLESPYSTPISWVLWR</sequence>
<evidence type="ECO:0000313" key="1">
    <source>
        <dbReference type="EMBL" id="KAI0033875.1"/>
    </source>
</evidence>
<gene>
    <name evidence="1" type="ORF">K488DRAFT_46764</name>
</gene>